<name>A0ABZ1CR51_9PROT</name>
<dbReference type="RefSeq" id="WP_324780928.1">
    <property type="nucleotide sequence ID" value="NZ_CP141769.1"/>
</dbReference>
<gene>
    <name evidence="2" type="ORF">VA613_05870</name>
</gene>
<dbReference type="Proteomes" id="UP001334732">
    <property type="component" value="Chromosome"/>
</dbReference>
<evidence type="ECO:0000313" key="3">
    <source>
        <dbReference type="Proteomes" id="UP001334732"/>
    </source>
</evidence>
<keyword evidence="1" id="KW-1133">Transmembrane helix</keyword>
<keyword evidence="1" id="KW-0472">Membrane</keyword>
<keyword evidence="1" id="KW-0812">Transmembrane</keyword>
<feature type="transmembrane region" description="Helical" evidence="1">
    <location>
        <begin position="54"/>
        <end position="74"/>
    </location>
</feature>
<feature type="transmembrane region" description="Helical" evidence="1">
    <location>
        <begin position="86"/>
        <end position="106"/>
    </location>
</feature>
<organism evidence="2 3">
    <name type="scientific">Thiobacillus sedimenti</name>
    <dbReference type="NCBI Taxonomy" id="3110231"/>
    <lineage>
        <taxon>Bacteria</taxon>
        <taxon>Pseudomonadati</taxon>
        <taxon>Pseudomonadota</taxon>
        <taxon>Betaproteobacteria</taxon>
        <taxon>Nitrosomonadales</taxon>
        <taxon>Thiobacillaceae</taxon>
        <taxon>Thiobacillus</taxon>
    </lineage>
</organism>
<evidence type="ECO:0000313" key="2">
    <source>
        <dbReference type="EMBL" id="WRS40398.1"/>
    </source>
</evidence>
<evidence type="ECO:0000256" key="1">
    <source>
        <dbReference type="SAM" id="Phobius"/>
    </source>
</evidence>
<sequence>MAAFVILMLGAGDATAASVVPFFQAGYVLEPGVLVAVLMPFLLWGLFVESLHSAWLITSGLALLAVNVALVAAERFAHYNGYRDDLIYWVPTLAAVAVLAVTYAFGRRSPYA</sequence>
<protein>
    <submittedName>
        <fullName evidence="2">Uncharacterized protein</fullName>
    </submittedName>
</protein>
<feature type="transmembrane region" description="Helical" evidence="1">
    <location>
        <begin position="26"/>
        <end position="47"/>
    </location>
</feature>
<reference evidence="2 3" key="1">
    <citation type="submission" date="2023-12" db="EMBL/GenBank/DDBJ databases">
        <title>Thiobacillus sedimentum sp. nov., a chemolithoautotrophic sulfur-oxidizing bacterium isolated from freshwater sediment.</title>
        <authorList>
            <person name="Luo J."/>
            <person name="Dai C."/>
        </authorList>
    </citation>
    <scope>NUCLEOTIDE SEQUENCE [LARGE SCALE GENOMIC DNA]</scope>
    <source>
        <strain evidence="2 3">SCUT-2</strain>
    </source>
</reference>
<proteinExistence type="predicted"/>
<keyword evidence="3" id="KW-1185">Reference proteome</keyword>
<dbReference type="EMBL" id="CP141769">
    <property type="protein sequence ID" value="WRS40398.1"/>
    <property type="molecule type" value="Genomic_DNA"/>
</dbReference>
<accession>A0ABZ1CR51</accession>